<dbReference type="AlphaFoldDB" id="V2TYB4"/>
<proteinExistence type="predicted"/>
<dbReference type="Proteomes" id="UP000018415">
    <property type="component" value="Unassembled WGS sequence"/>
</dbReference>
<dbReference type="HOGENOM" id="CLU_1912528_0_0_6"/>
<evidence type="ECO:0000313" key="1">
    <source>
        <dbReference type="EMBL" id="ESK47063.1"/>
    </source>
</evidence>
<name>V2TYB4_9GAMM</name>
<dbReference type="eggNOG" id="COG3501">
    <property type="taxonomic scope" value="Bacteria"/>
</dbReference>
<sequence length="132" mass="15163">MNTQLAKMPETGIFSRRFDFKDLISQELLAGGFKYKVINKDKKTEFIGTLDQNARTERIFSDNPDNIEILLLGKSDNDSEKLLLIEKEVDHNKTEGPDEVCCGEYDEDNYDKNTENLNEDNDLEADFKSFGI</sequence>
<reference evidence="1 2" key="1">
    <citation type="submission" date="2013-10" db="EMBL/GenBank/DDBJ databases">
        <title>The Genome Sequence of Acinetobacter indicus CIP 110367.</title>
        <authorList>
            <consortium name="The Broad Institute Genomics Platform"/>
            <consortium name="The Broad Institute Genome Sequencing Center for Infectious Disease"/>
            <person name="Cerqueira G."/>
            <person name="Feldgarden M."/>
            <person name="Courvalin P."/>
            <person name="Grillot-Courvalin C."/>
            <person name="Clermont D."/>
            <person name="Rocha E."/>
            <person name="Yoon E.-J."/>
            <person name="Nemec A."/>
            <person name="Young S.K."/>
            <person name="Zeng Q."/>
            <person name="Gargeya S."/>
            <person name="Fitzgerald M."/>
            <person name="Abouelleil A."/>
            <person name="Alvarado L."/>
            <person name="Berlin A.M."/>
            <person name="Chapman S.B."/>
            <person name="Gainer-Dewar J."/>
            <person name="Goldberg J."/>
            <person name="Gnerre S."/>
            <person name="Griggs A."/>
            <person name="Gujja S."/>
            <person name="Hansen M."/>
            <person name="Howarth C."/>
            <person name="Imamovic A."/>
            <person name="Ireland A."/>
            <person name="Larimer J."/>
            <person name="McCowan C."/>
            <person name="Murphy C."/>
            <person name="Pearson M."/>
            <person name="Poon T.W."/>
            <person name="Priest M."/>
            <person name="Roberts A."/>
            <person name="Saif S."/>
            <person name="Shea T."/>
            <person name="Sykes S."/>
            <person name="Wortman J."/>
            <person name="Nusbaum C."/>
            <person name="Birren B."/>
        </authorList>
    </citation>
    <scope>NUCLEOTIDE SEQUENCE [LARGE SCALE GENOMIC DNA]</scope>
    <source>
        <strain evidence="1 2">CIP 110367</strain>
    </source>
</reference>
<organism evidence="1 2">
    <name type="scientific">Acinetobacter indicus CIP 110367</name>
    <dbReference type="NCBI Taxonomy" id="1341679"/>
    <lineage>
        <taxon>Bacteria</taxon>
        <taxon>Pseudomonadati</taxon>
        <taxon>Pseudomonadota</taxon>
        <taxon>Gammaproteobacteria</taxon>
        <taxon>Moraxellales</taxon>
        <taxon>Moraxellaceae</taxon>
        <taxon>Acinetobacter</taxon>
    </lineage>
</organism>
<comment type="caution">
    <text evidence="1">The sequence shown here is derived from an EMBL/GenBank/DDBJ whole genome shotgun (WGS) entry which is preliminary data.</text>
</comment>
<dbReference type="RefSeq" id="WP_016658976.1">
    <property type="nucleotide sequence ID" value="NZ_KI530757.1"/>
</dbReference>
<dbReference type="OrthoDB" id="9762420at2"/>
<protein>
    <submittedName>
        <fullName evidence="1">Uncharacterized protein</fullName>
    </submittedName>
</protein>
<keyword evidence="2" id="KW-1185">Reference proteome</keyword>
<gene>
    <name evidence="1" type="ORF">P253_02618</name>
</gene>
<accession>V2TYB4</accession>
<evidence type="ECO:0000313" key="2">
    <source>
        <dbReference type="Proteomes" id="UP000018415"/>
    </source>
</evidence>
<dbReference type="EMBL" id="AYET01000007">
    <property type="protein sequence ID" value="ESK47063.1"/>
    <property type="molecule type" value="Genomic_DNA"/>
</dbReference>